<dbReference type="InterPro" id="IPR003675">
    <property type="entry name" value="Rce1/LyrA-like_dom"/>
</dbReference>
<dbReference type="AlphaFoldDB" id="A0A6J6H6K9"/>
<evidence type="ECO:0000313" key="3">
    <source>
        <dbReference type="EMBL" id="CAB4608380.1"/>
    </source>
</evidence>
<gene>
    <name evidence="3" type="ORF">UFOPK1857_00253</name>
</gene>
<keyword evidence="1" id="KW-0812">Transmembrane</keyword>
<dbReference type="EMBL" id="CAEZUU010000031">
    <property type="protein sequence ID" value="CAB4608380.1"/>
    <property type="molecule type" value="Genomic_DNA"/>
</dbReference>
<feature type="transmembrane region" description="Helical" evidence="1">
    <location>
        <begin position="189"/>
        <end position="214"/>
    </location>
</feature>
<dbReference type="Pfam" id="PF02517">
    <property type="entry name" value="Rce1-like"/>
    <property type="match status" value="1"/>
</dbReference>
<keyword evidence="1" id="KW-1133">Transmembrane helix</keyword>
<evidence type="ECO:0000256" key="1">
    <source>
        <dbReference type="SAM" id="Phobius"/>
    </source>
</evidence>
<keyword evidence="1" id="KW-0472">Membrane</keyword>
<organism evidence="3">
    <name type="scientific">freshwater metagenome</name>
    <dbReference type="NCBI Taxonomy" id="449393"/>
    <lineage>
        <taxon>unclassified sequences</taxon>
        <taxon>metagenomes</taxon>
        <taxon>ecological metagenomes</taxon>
    </lineage>
</organism>
<proteinExistence type="predicted"/>
<feature type="transmembrane region" description="Helical" evidence="1">
    <location>
        <begin position="61"/>
        <end position="81"/>
    </location>
</feature>
<feature type="domain" description="CAAX prenyl protease 2/Lysostaphin resistance protein A-like" evidence="2">
    <location>
        <begin position="141"/>
        <end position="233"/>
    </location>
</feature>
<evidence type="ECO:0000259" key="2">
    <source>
        <dbReference type="Pfam" id="PF02517"/>
    </source>
</evidence>
<dbReference type="GO" id="GO:0004175">
    <property type="term" value="F:endopeptidase activity"/>
    <property type="evidence" value="ECO:0007669"/>
    <property type="project" value="UniProtKB-ARBA"/>
</dbReference>
<accession>A0A6J6H6K9</accession>
<name>A0A6J6H6K9_9ZZZZ</name>
<sequence length="248" mass="27050">MTDRKNFKFELLIVFALSLGASAVYSVVSIIAKLTAKSGLAAQTTLINGALAEREWLDLTYQLLSVSFGLAPVALALYFLWQSTGKPFSAIGLTPESPINWLSRGFLLAAAIGIPGIGLYIVARMLGWSSKVVPAELPNYWWAVPVLLLAAVRAALLEEVLVVGYLFDRLERMGVSVKNQMLISAGLRASYHLYQGFAGFVGNFVMGLAFGWAYRRWGRVMPLVFAHFILDAVSFVGYALIGKSLPLP</sequence>
<feature type="transmembrane region" description="Helical" evidence="1">
    <location>
        <begin position="101"/>
        <end position="122"/>
    </location>
</feature>
<reference evidence="3" key="1">
    <citation type="submission" date="2020-05" db="EMBL/GenBank/DDBJ databases">
        <authorList>
            <person name="Chiriac C."/>
            <person name="Salcher M."/>
            <person name="Ghai R."/>
            <person name="Kavagutti S V."/>
        </authorList>
    </citation>
    <scope>NUCLEOTIDE SEQUENCE</scope>
</reference>
<feature type="transmembrane region" description="Helical" evidence="1">
    <location>
        <begin position="220"/>
        <end position="241"/>
    </location>
</feature>
<feature type="transmembrane region" description="Helical" evidence="1">
    <location>
        <begin position="12"/>
        <end position="32"/>
    </location>
</feature>
<protein>
    <submittedName>
        <fullName evidence="3">Unannotated protein</fullName>
    </submittedName>
</protein>
<dbReference type="GO" id="GO:0080120">
    <property type="term" value="P:CAAX-box protein maturation"/>
    <property type="evidence" value="ECO:0007669"/>
    <property type="project" value="UniProtKB-ARBA"/>
</dbReference>